<organism evidence="2 3">
    <name type="scientific">Kocuria oceani</name>
    <dbReference type="NCBI Taxonomy" id="988827"/>
    <lineage>
        <taxon>Bacteria</taxon>
        <taxon>Bacillati</taxon>
        <taxon>Actinomycetota</taxon>
        <taxon>Actinomycetes</taxon>
        <taxon>Micrococcales</taxon>
        <taxon>Micrococcaceae</taxon>
        <taxon>Kocuria</taxon>
    </lineage>
</organism>
<evidence type="ECO:0000313" key="3">
    <source>
        <dbReference type="Proteomes" id="UP001595797"/>
    </source>
</evidence>
<evidence type="ECO:0000256" key="1">
    <source>
        <dbReference type="SAM" id="MobiDB-lite"/>
    </source>
</evidence>
<sequence length="53" mass="5718">MNLHYATSPTEKSQDHTGSTVPLLGFRPEAEDLPALIDQIGISEITTTALSLH</sequence>
<comment type="caution">
    <text evidence="2">The sequence shown here is derived from an EMBL/GenBank/DDBJ whole genome shotgun (WGS) entry which is preliminary data.</text>
</comment>
<proteinExistence type="predicted"/>
<gene>
    <name evidence="2" type="ORF">ACFPCS_18100</name>
</gene>
<dbReference type="RefSeq" id="WP_158041128.1">
    <property type="nucleotide sequence ID" value="NZ_JARAMH010000022.1"/>
</dbReference>
<name>A0ABV9TPD2_9MICC</name>
<reference evidence="3" key="1">
    <citation type="journal article" date="2019" name="Int. J. Syst. Evol. Microbiol.">
        <title>The Global Catalogue of Microorganisms (GCM) 10K type strain sequencing project: providing services to taxonomists for standard genome sequencing and annotation.</title>
        <authorList>
            <consortium name="The Broad Institute Genomics Platform"/>
            <consortium name="The Broad Institute Genome Sequencing Center for Infectious Disease"/>
            <person name="Wu L."/>
            <person name="Ma J."/>
        </authorList>
    </citation>
    <scope>NUCLEOTIDE SEQUENCE [LARGE SCALE GENOMIC DNA]</scope>
    <source>
        <strain evidence="3">CGMCC 4.6946</strain>
    </source>
</reference>
<accession>A0ABV9TPD2</accession>
<feature type="region of interest" description="Disordered" evidence="1">
    <location>
        <begin position="1"/>
        <end position="24"/>
    </location>
</feature>
<feature type="compositionally biased region" description="Polar residues" evidence="1">
    <location>
        <begin position="1"/>
        <end position="20"/>
    </location>
</feature>
<keyword evidence="3" id="KW-1185">Reference proteome</keyword>
<dbReference type="EMBL" id="JBHSIW010000026">
    <property type="protein sequence ID" value="MFC4905479.1"/>
    <property type="molecule type" value="Genomic_DNA"/>
</dbReference>
<evidence type="ECO:0000313" key="2">
    <source>
        <dbReference type="EMBL" id="MFC4905479.1"/>
    </source>
</evidence>
<protein>
    <submittedName>
        <fullName evidence="2">Uncharacterized protein</fullName>
    </submittedName>
</protein>
<dbReference type="Proteomes" id="UP001595797">
    <property type="component" value="Unassembled WGS sequence"/>
</dbReference>